<comment type="caution">
    <text evidence="1">The sequence shown here is derived from an EMBL/GenBank/DDBJ whole genome shotgun (WGS) entry which is preliminary data.</text>
</comment>
<dbReference type="EMBL" id="VOOR01000013">
    <property type="protein sequence ID" value="TXB63823.1"/>
    <property type="molecule type" value="Genomic_DNA"/>
</dbReference>
<accession>A0A5C6RNL8</accession>
<dbReference type="RefSeq" id="WP_147166997.1">
    <property type="nucleotide sequence ID" value="NZ_VOOR01000013.1"/>
</dbReference>
<evidence type="ECO:0000313" key="1">
    <source>
        <dbReference type="EMBL" id="TXB63823.1"/>
    </source>
</evidence>
<organism evidence="1 2">
    <name type="scientific">Phaeodactylibacter luteus</name>
    <dbReference type="NCBI Taxonomy" id="1564516"/>
    <lineage>
        <taxon>Bacteria</taxon>
        <taxon>Pseudomonadati</taxon>
        <taxon>Bacteroidota</taxon>
        <taxon>Saprospiria</taxon>
        <taxon>Saprospirales</taxon>
        <taxon>Haliscomenobacteraceae</taxon>
        <taxon>Phaeodactylibacter</taxon>
    </lineage>
</organism>
<keyword evidence="2" id="KW-1185">Reference proteome</keyword>
<name>A0A5C6RNL8_9BACT</name>
<dbReference type="OrthoDB" id="9852198at2"/>
<protein>
    <submittedName>
        <fullName evidence="1">Uncharacterized protein</fullName>
    </submittedName>
</protein>
<proteinExistence type="predicted"/>
<dbReference type="Proteomes" id="UP000321580">
    <property type="component" value="Unassembled WGS sequence"/>
</dbReference>
<sequence>MKTLTVKEAVARINEGGDLKGIILDQDSAQQVNIQDAIVLSSGGIVIPEQNIYYNDDDIAYDEDIDELTINSEIVELSWEEKARRAAAFQPSAIHIDLSTQSPEIDHWLSENKAQVAALLKPIVVHLFEAAQELKKGQE</sequence>
<gene>
    <name evidence="1" type="ORF">FRY97_08385</name>
</gene>
<evidence type="ECO:0000313" key="2">
    <source>
        <dbReference type="Proteomes" id="UP000321580"/>
    </source>
</evidence>
<reference evidence="1 2" key="1">
    <citation type="submission" date="2019-08" db="EMBL/GenBank/DDBJ databases">
        <title>Genome of Phaeodactylibacter luteus.</title>
        <authorList>
            <person name="Bowman J.P."/>
        </authorList>
    </citation>
    <scope>NUCLEOTIDE SEQUENCE [LARGE SCALE GENOMIC DNA]</scope>
    <source>
        <strain evidence="1 2">KCTC 42180</strain>
    </source>
</reference>
<dbReference type="AlphaFoldDB" id="A0A5C6RNL8"/>